<sequence length="131" mass="14690">MRDQAYDICRKFLSGEWNKISSNDMVFKTVSGGLSNYLYYCSLPATHTPLNGEPSQVLLRMYGQLLDGNDTKGQNCTEYFPAEDSRNTFPPIDSICNGCVLLRAMFADKPCPPDNWCPKNLSFVCSFAANH</sequence>
<dbReference type="Gene3D" id="3.30.200.20">
    <property type="entry name" value="Phosphorylase Kinase, domain 1"/>
    <property type="match status" value="1"/>
</dbReference>
<evidence type="ECO:0000313" key="2">
    <source>
        <dbReference type="Proteomes" id="UP000728032"/>
    </source>
</evidence>
<name>A0A7R9M226_9ACAR</name>
<keyword evidence="2" id="KW-1185">Reference proteome</keyword>
<dbReference type="InterPro" id="IPR011009">
    <property type="entry name" value="Kinase-like_dom_sf"/>
</dbReference>
<reference evidence="1" key="1">
    <citation type="submission" date="2020-11" db="EMBL/GenBank/DDBJ databases">
        <authorList>
            <person name="Tran Van P."/>
        </authorList>
    </citation>
    <scope>NUCLEOTIDE SEQUENCE</scope>
</reference>
<dbReference type="EMBL" id="CAJPVJ010005183">
    <property type="protein sequence ID" value="CAG2169317.1"/>
    <property type="molecule type" value="Genomic_DNA"/>
</dbReference>
<evidence type="ECO:0000313" key="1">
    <source>
        <dbReference type="EMBL" id="CAD7652130.1"/>
    </source>
</evidence>
<protein>
    <recommendedName>
        <fullName evidence="3">Choline/ethanolamine kinase</fullName>
    </recommendedName>
</protein>
<proteinExistence type="predicted"/>
<dbReference type="EMBL" id="OC920008">
    <property type="protein sequence ID" value="CAD7652130.1"/>
    <property type="molecule type" value="Genomic_DNA"/>
</dbReference>
<accession>A0A7R9M226</accession>
<gene>
    <name evidence="1" type="ORF">ONB1V03_LOCUS8796</name>
</gene>
<dbReference type="Proteomes" id="UP000728032">
    <property type="component" value="Unassembled WGS sequence"/>
</dbReference>
<dbReference type="SUPFAM" id="SSF56112">
    <property type="entry name" value="Protein kinase-like (PK-like)"/>
    <property type="match status" value="1"/>
</dbReference>
<dbReference type="OrthoDB" id="3649325at2759"/>
<organism evidence="1">
    <name type="scientific">Oppiella nova</name>
    <dbReference type="NCBI Taxonomy" id="334625"/>
    <lineage>
        <taxon>Eukaryota</taxon>
        <taxon>Metazoa</taxon>
        <taxon>Ecdysozoa</taxon>
        <taxon>Arthropoda</taxon>
        <taxon>Chelicerata</taxon>
        <taxon>Arachnida</taxon>
        <taxon>Acari</taxon>
        <taxon>Acariformes</taxon>
        <taxon>Sarcoptiformes</taxon>
        <taxon>Oribatida</taxon>
        <taxon>Brachypylina</taxon>
        <taxon>Oppioidea</taxon>
        <taxon>Oppiidae</taxon>
        <taxon>Oppiella</taxon>
    </lineage>
</organism>
<dbReference type="AlphaFoldDB" id="A0A7R9M226"/>
<evidence type="ECO:0008006" key="3">
    <source>
        <dbReference type="Google" id="ProtNLM"/>
    </source>
</evidence>